<dbReference type="EMBL" id="LHQN01028213">
    <property type="protein sequence ID" value="KOC58709.1"/>
    <property type="molecule type" value="Genomic_DNA"/>
</dbReference>
<keyword evidence="5 11" id="KW-0479">Metal-binding</keyword>
<protein>
    <submittedName>
        <fullName evidence="13">Poly(U)-specific endoribonuclease like protein</fullName>
    </submittedName>
</protein>
<accession>A0A0L7QJF6</accession>
<keyword evidence="8 11" id="KW-0694">RNA-binding</keyword>
<evidence type="ECO:0000259" key="12">
    <source>
        <dbReference type="PROSITE" id="PS51959"/>
    </source>
</evidence>
<dbReference type="Pfam" id="PF09412">
    <property type="entry name" value="XendoU"/>
    <property type="match status" value="1"/>
</dbReference>
<dbReference type="CDD" id="cd21159">
    <property type="entry name" value="XendoU"/>
    <property type="match status" value="1"/>
</dbReference>
<feature type="non-terminal residue" evidence="13">
    <location>
        <position position="1"/>
    </location>
</feature>
<evidence type="ECO:0000256" key="3">
    <source>
        <dbReference type="ARBA" id="ARBA00011245"/>
    </source>
</evidence>
<feature type="domain" description="EndoU" evidence="12">
    <location>
        <begin position="1"/>
        <end position="220"/>
    </location>
</feature>
<dbReference type="Proteomes" id="UP000053825">
    <property type="component" value="Unassembled WGS sequence"/>
</dbReference>
<keyword evidence="14" id="KW-1185">Reference proteome</keyword>
<comment type="similarity">
    <text evidence="2 11">Belongs to the ENDOU family.</text>
</comment>
<dbReference type="GO" id="GO:0003723">
    <property type="term" value="F:RNA binding"/>
    <property type="evidence" value="ECO:0007669"/>
    <property type="project" value="UniProtKB-UniRule"/>
</dbReference>
<proteinExistence type="inferred from homology"/>
<evidence type="ECO:0000256" key="7">
    <source>
        <dbReference type="ARBA" id="ARBA00022801"/>
    </source>
</evidence>
<dbReference type="InterPro" id="IPR037227">
    <property type="entry name" value="EndoU-like"/>
</dbReference>
<keyword evidence="7 11" id="KW-0378">Hydrolase</keyword>
<keyword evidence="6 11" id="KW-0255">Endonuclease</keyword>
<sequence>LLSVQDEAYEIPTVKAVLALHDNYEFDVKTKETVTSEEREEESALLDKILDTDVMKATMKFLADKGFIEDDKYEFKDTMKRIWFSQFKRIDGDASSSGFETVFLAEKFDSDIIGLHNWIYFAKQEAEKKLNYLGYIKEVKLGDKAAVVKVRLTLDGIVQPVTTVFVGTSPEVEFALYTMCFFARPNNVCPVSMGGIEFMIYVSRVNYFGKDILISGYPDI</sequence>
<evidence type="ECO:0000256" key="4">
    <source>
        <dbReference type="ARBA" id="ARBA00022722"/>
    </source>
</evidence>
<evidence type="ECO:0000256" key="8">
    <source>
        <dbReference type="ARBA" id="ARBA00022884"/>
    </source>
</evidence>
<comment type="subunit">
    <text evidence="3 11">Monomer.</text>
</comment>
<dbReference type="PANTHER" id="PTHR12439">
    <property type="entry name" value="PLACENTAL PROTEIN 11-RELATED"/>
    <property type="match status" value="1"/>
</dbReference>
<dbReference type="PROSITE" id="PS51959">
    <property type="entry name" value="ENDOU"/>
    <property type="match status" value="1"/>
</dbReference>
<dbReference type="AlphaFoldDB" id="A0A0L7QJF6"/>
<dbReference type="InterPro" id="IPR018998">
    <property type="entry name" value="EndoU_C"/>
</dbReference>
<dbReference type="SUPFAM" id="SSF142877">
    <property type="entry name" value="EndoU-like"/>
    <property type="match status" value="1"/>
</dbReference>
<evidence type="ECO:0000256" key="11">
    <source>
        <dbReference type="RuleBase" id="RU367085"/>
    </source>
</evidence>
<keyword evidence="4 11" id="KW-0540">Nuclease</keyword>
<organism evidence="13 14">
    <name type="scientific">Habropoda laboriosa</name>
    <dbReference type="NCBI Taxonomy" id="597456"/>
    <lineage>
        <taxon>Eukaryota</taxon>
        <taxon>Metazoa</taxon>
        <taxon>Ecdysozoa</taxon>
        <taxon>Arthropoda</taxon>
        <taxon>Hexapoda</taxon>
        <taxon>Insecta</taxon>
        <taxon>Pterygota</taxon>
        <taxon>Neoptera</taxon>
        <taxon>Endopterygota</taxon>
        <taxon>Hymenoptera</taxon>
        <taxon>Apocrita</taxon>
        <taxon>Aculeata</taxon>
        <taxon>Apoidea</taxon>
        <taxon>Anthophila</taxon>
        <taxon>Apidae</taxon>
        <taxon>Habropoda</taxon>
    </lineage>
</organism>
<evidence type="ECO:0000256" key="5">
    <source>
        <dbReference type="ARBA" id="ARBA00022723"/>
    </source>
</evidence>
<keyword evidence="9 11" id="KW-0464">Manganese</keyword>
<dbReference type="InterPro" id="IPR039787">
    <property type="entry name" value="ENDOU"/>
</dbReference>
<dbReference type="GO" id="GO:0004521">
    <property type="term" value="F:RNA endonuclease activity"/>
    <property type="evidence" value="ECO:0007669"/>
    <property type="project" value="UniProtKB-UniRule"/>
</dbReference>
<evidence type="ECO:0000256" key="9">
    <source>
        <dbReference type="ARBA" id="ARBA00023211"/>
    </source>
</evidence>
<reference evidence="14" key="1">
    <citation type="submission" date="2015-07" db="EMBL/GenBank/DDBJ databases">
        <title>The genome of Habropoda laboriosa.</title>
        <authorList>
            <person name="Pan H."/>
            <person name="Kapheim K."/>
        </authorList>
    </citation>
    <scope>NUCLEOTIDE SEQUENCE [LARGE SCALE GENOMIC DNA]</scope>
</reference>
<dbReference type="OrthoDB" id="430326at2759"/>
<evidence type="ECO:0000256" key="10">
    <source>
        <dbReference type="ARBA" id="ARBA00023239"/>
    </source>
</evidence>
<dbReference type="GO" id="GO:0046872">
    <property type="term" value="F:metal ion binding"/>
    <property type="evidence" value="ECO:0007669"/>
    <property type="project" value="UniProtKB-UniRule"/>
</dbReference>
<evidence type="ECO:0000256" key="2">
    <source>
        <dbReference type="ARBA" id="ARBA00010168"/>
    </source>
</evidence>
<dbReference type="PANTHER" id="PTHR12439:SF42">
    <property type="entry name" value="ENDORIBONUCLEASE-RELATED"/>
    <property type="match status" value="1"/>
</dbReference>
<gene>
    <name evidence="13" type="ORF">WH47_09230</name>
</gene>
<name>A0A0L7QJF6_9HYME</name>
<evidence type="ECO:0000313" key="14">
    <source>
        <dbReference type="Proteomes" id="UP000053825"/>
    </source>
</evidence>
<evidence type="ECO:0000256" key="6">
    <source>
        <dbReference type="ARBA" id="ARBA00022759"/>
    </source>
</evidence>
<keyword evidence="10" id="KW-0456">Lyase</keyword>
<dbReference type="GO" id="GO:0016787">
    <property type="term" value="F:hydrolase activity"/>
    <property type="evidence" value="ECO:0007669"/>
    <property type="project" value="UniProtKB-KW"/>
</dbReference>
<evidence type="ECO:0000256" key="1">
    <source>
        <dbReference type="ARBA" id="ARBA00001936"/>
    </source>
</evidence>
<evidence type="ECO:0000313" key="13">
    <source>
        <dbReference type="EMBL" id="KOC58709.1"/>
    </source>
</evidence>
<dbReference type="GO" id="GO:0016829">
    <property type="term" value="F:lyase activity"/>
    <property type="evidence" value="ECO:0007669"/>
    <property type="project" value="UniProtKB-KW"/>
</dbReference>
<comment type="caution">
    <text evidence="13">The sequence shown here is derived from an EMBL/GenBank/DDBJ whole genome shotgun (WGS) entry which is preliminary data.</text>
</comment>
<comment type="cofactor">
    <cofactor evidence="1 11">
        <name>Mn(2+)</name>
        <dbReference type="ChEBI" id="CHEBI:29035"/>
    </cofactor>
</comment>